<name>W0A4A9_9SPHN</name>
<dbReference type="KEGG" id="ssan:NX02_00515"/>
<evidence type="ECO:0000256" key="2">
    <source>
        <dbReference type="ARBA" id="ARBA00022670"/>
    </source>
</evidence>
<evidence type="ECO:0000256" key="3">
    <source>
        <dbReference type="ARBA" id="ARBA00022723"/>
    </source>
</evidence>
<dbReference type="InterPro" id="IPR001567">
    <property type="entry name" value="Pept_M3A_M3B_dom"/>
</dbReference>
<evidence type="ECO:0000259" key="10">
    <source>
        <dbReference type="Pfam" id="PF01432"/>
    </source>
</evidence>
<evidence type="ECO:0000313" key="12">
    <source>
        <dbReference type="EMBL" id="AHE51871.1"/>
    </source>
</evidence>
<dbReference type="PATRIC" id="fig|1123269.5.peg.100"/>
<comment type="cofactor">
    <cofactor evidence="9">
        <name>Zn(2+)</name>
        <dbReference type="ChEBI" id="CHEBI:29105"/>
    </cofactor>
    <text evidence="9">Binds 1 zinc ion.</text>
</comment>
<dbReference type="EC" id="3.4.24.70" evidence="8"/>
<evidence type="ECO:0000256" key="5">
    <source>
        <dbReference type="ARBA" id="ARBA00022833"/>
    </source>
</evidence>
<sequence length="679" mass="74310">MMINANPLLADDDLPDFAAIRPEHIEPAIEVLVAEHRAAVERITASDDGSFAGVILPAERADFALTRGWQPVTHLTGVADSPALREAHAAAEARLVAYLMEAGQNRAQYDAIRRVSEAREFDRLTPAERRAVELALRGFRLSGVALEGEARDRFLAIGIELSRLGTEFGNAVLDATEAWSEHVTDAALLDGVPETDKAILAAYAAEQGLEGWLVRLRQPSLKAILWHATNRDLRYRVYRANVTRASELADDPSFDNGARIEAIMALRHEAAQLLGFADAAARSLETKMAANVDEALAFLGDLARRARPMAEAELAAARRFAADRLGIDALEPWDMSFVAEAMRRELHGVDQEAIKAYLPAPRVLEGTTALIERLYGIRLVARADVSLWNADAIFYDVLDGVGTVIAGVYLDLYARSDKRGGAWMDVCRPRFRDADRFHRPVAFLTTNFAPPAGGKPALLTHNDVVTLLHEFGHVLHHLLTEVDLPSIGGISGVEWDAVELPSQFMENFAWDRAALLSLTGHVETAEPLPDALFDRMLAARQFQAGLQLLRQIEFATFDLRLHHGFDPKDGARTLATQAAVRRDVSVFPPPEWDRFANGFTHIFAGGYAAGYYSYLWAELLSADAFELFGEQNAAGAGATAFRREILAAGASRPAADNFAAFAGRPPKIDALLRMKGLAA</sequence>
<dbReference type="FunFam" id="3.40.390.10:FF:000009">
    <property type="entry name" value="Oligopeptidase A"/>
    <property type="match status" value="1"/>
</dbReference>
<dbReference type="InterPro" id="IPR024077">
    <property type="entry name" value="Neurolysin/TOP_dom2"/>
</dbReference>
<keyword evidence="6 9" id="KW-0482">Metalloprotease</keyword>
<dbReference type="Gene3D" id="1.10.1370.10">
    <property type="entry name" value="Neurolysin, domain 3"/>
    <property type="match status" value="1"/>
</dbReference>
<dbReference type="InterPro" id="IPR034005">
    <property type="entry name" value="M3A_DCP"/>
</dbReference>
<dbReference type="Proteomes" id="UP000018851">
    <property type="component" value="Chromosome"/>
</dbReference>
<evidence type="ECO:0000313" key="13">
    <source>
        <dbReference type="Proteomes" id="UP000018851"/>
    </source>
</evidence>
<feature type="domain" description="Peptidase M3A/M3B catalytic" evidence="10">
    <location>
        <begin position="225"/>
        <end position="676"/>
    </location>
</feature>
<organism evidence="12 13">
    <name type="scientific">Sphingomonas sanxanigenens DSM 19645 = NX02</name>
    <dbReference type="NCBI Taxonomy" id="1123269"/>
    <lineage>
        <taxon>Bacteria</taxon>
        <taxon>Pseudomonadati</taxon>
        <taxon>Pseudomonadota</taxon>
        <taxon>Alphaproteobacteria</taxon>
        <taxon>Sphingomonadales</taxon>
        <taxon>Sphingomonadaceae</taxon>
        <taxon>Sphingomonas</taxon>
    </lineage>
</organism>
<evidence type="ECO:0000256" key="7">
    <source>
        <dbReference type="ARBA" id="ARBA00024603"/>
    </source>
</evidence>
<dbReference type="GO" id="GO:0046872">
    <property type="term" value="F:metal ion binding"/>
    <property type="evidence" value="ECO:0007669"/>
    <property type="project" value="UniProtKB-UniRule"/>
</dbReference>
<dbReference type="HOGENOM" id="CLU_001805_4_1_5"/>
<keyword evidence="4 9" id="KW-0378">Hydrolase</keyword>
<dbReference type="InterPro" id="IPR045090">
    <property type="entry name" value="Pept_M3A_M3B"/>
</dbReference>
<comment type="catalytic activity">
    <reaction evidence="7">
        <text>Hydrolysis of oligopeptides, with broad specificity. Gly or Ala commonly occur as P1 or P1' residues, but more distant residues are also important, as is shown by the fact that Z-Gly-Pro-Gly-|-Gly-Pro-Ala is cleaved, but not Z-(Gly)(5).</text>
        <dbReference type="EC" id="3.4.24.70"/>
    </reaction>
</comment>
<evidence type="ECO:0000256" key="8">
    <source>
        <dbReference type="ARBA" id="ARBA00026100"/>
    </source>
</evidence>
<evidence type="ECO:0000256" key="4">
    <source>
        <dbReference type="ARBA" id="ARBA00022801"/>
    </source>
</evidence>
<dbReference type="InterPro" id="IPR045666">
    <property type="entry name" value="OpdA_N"/>
</dbReference>
<reference evidence="12 13" key="1">
    <citation type="submission" date="2013-07" db="EMBL/GenBank/DDBJ databases">
        <title>Completed genome of Sphingomonas sanxanigenens NX02.</title>
        <authorList>
            <person name="Ma T."/>
            <person name="Huang H."/>
            <person name="Wu M."/>
            <person name="Li X."/>
            <person name="Li G."/>
        </authorList>
    </citation>
    <scope>NUCLEOTIDE SEQUENCE [LARGE SCALE GENOMIC DNA]</scope>
    <source>
        <strain evidence="12 13">NX02</strain>
    </source>
</reference>
<proteinExistence type="inferred from homology"/>
<dbReference type="InterPro" id="IPR024079">
    <property type="entry name" value="MetalloPept_cat_dom_sf"/>
</dbReference>
<dbReference type="Gene3D" id="1.10.1370.40">
    <property type="match status" value="1"/>
</dbReference>
<dbReference type="Pfam" id="PF01432">
    <property type="entry name" value="Peptidase_M3"/>
    <property type="match status" value="1"/>
</dbReference>
<dbReference type="Pfam" id="PF19310">
    <property type="entry name" value="TOP_N"/>
    <property type="match status" value="1"/>
</dbReference>
<comment type="similarity">
    <text evidence="1 9">Belongs to the peptidase M3 family.</text>
</comment>
<keyword evidence="13" id="KW-1185">Reference proteome</keyword>
<dbReference type="EMBL" id="CP006644">
    <property type="protein sequence ID" value="AHE51871.1"/>
    <property type="molecule type" value="Genomic_DNA"/>
</dbReference>
<dbReference type="eggNOG" id="COG0339">
    <property type="taxonomic scope" value="Bacteria"/>
</dbReference>
<evidence type="ECO:0000259" key="11">
    <source>
        <dbReference type="Pfam" id="PF19310"/>
    </source>
</evidence>
<evidence type="ECO:0000256" key="1">
    <source>
        <dbReference type="ARBA" id="ARBA00006040"/>
    </source>
</evidence>
<dbReference type="PANTHER" id="PTHR11804">
    <property type="entry name" value="PROTEASE M3 THIMET OLIGOPEPTIDASE-RELATED"/>
    <property type="match status" value="1"/>
</dbReference>
<protein>
    <recommendedName>
        <fullName evidence="8">oligopeptidase A</fullName>
        <ecNumber evidence="8">3.4.24.70</ecNumber>
    </recommendedName>
</protein>
<feature type="domain" description="Oligopeptidase A N-terminal" evidence="11">
    <location>
        <begin position="30"/>
        <end position="151"/>
    </location>
</feature>
<dbReference type="SUPFAM" id="SSF55486">
    <property type="entry name" value="Metalloproteases ('zincins'), catalytic domain"/>
    <property type="match status" value="1"/>
</dbReference>
<dbReference type="Gene3D" id="3.40.390.10">
    <property type="entry name" value="Collagenase (Catalytic Domain)"/>
    <property type="match status" value="1"/>
</dbReference>
<dbReference type="CDD" id="cd06456">
    <property type="entry name" value="M3A_DCP"/>
    <property type="match status" value="1"/>
</dbReference>
<dbReference type="GO" id="GO:0006508">
    <property type="term" value="P:proteolysis"/>
    <property type="evidence" value="ECO:0007669"/>
    <property type="project" value="UniProtKB-KW"/>
</dbReference>
<keyword evidence="2 9" id="KW-0645">Protease</keyword>
<evidence type="ECO:0000256" key="9">
    <source>
        <dbReference type="RuleBase" id="RU003435"/>
    </source>
</evidence>
<dbReference type="PANTHER" id="PTHR11804:SF84">
    <property type="entry name" value="SACCHAROLYSIN"/>
    <property type="match status" value="1"/>
</dbReference>
<keyword evidence="5 9" id="KW-0862">Zinc</keyword>
<dbReference type="GO" id="GO:0005829">
    <property type="term" value="C:cytosol"/>
    <property type="evidence" value="ECO:0007669"/>
    <property type="project" value="UniProtKB-ARBA"/>
</dbReference>
<dbReference type="GO" id="GO:0006518">
    <property type="term" value="P:peptide metabolic process"/>
    <property type="evidence" value="ECO:0007669"/>
    <property type="project" value="TreeGrafter"/>
</dbReference>
<evidence type="ECO:0000256" key="6">
    <source>
        <dbReference type="ARBA" id="ARBA00023049"/>
    </source>
</evidence>
<accession>W0A4A9</accession>
<dbReference type="GO" id="GO:0004222">
    <property type="term" value="F:metalloendopeptidase activity"/>
    <property type="evidence" value="ECO:0007669"/>
    <property type="project" value="UniProtKB-EC"/>
</dbReference>
<keyword evidence="3 9" id="KW-0479">Metal-binding</keyword>
<gene>
    <name evidence="12" type="ORF">NX02_00515</name>
</gene>
<dbReference type="AlphaFoldDB" id="W0A4A9"/>